<name>A0A0N7MLY2_9SACH</name>
<feature type="region of interest" description="Disordered" evidence="2">
    <location>
        <begin position="115"/>
        <end position="304"/>
    </location>
</feature>
<feature type="region of interest" description="Disordered" evidence="2">
    <location>
        <begin position="1"/>
        <end position="79"/>
    </location>
</feature>
<proteinExistence type="predicted"/>
<evidence type="ECO:0000256" key="1">
    <source>
        <dbReference type="ARBA" id="ARBA00023125"/>
    </source>
</evidence>
<feature type="domain" description="BHLH" evidence="3">
    <location>
        <begin position="407"/>
        <end position="461"/>
    </location>
</feature>
<dbReference type="InterPro" id="IPR015660">
    <property type="entry name" value="MASH1/Ascl1a-like"/>
</dbReference>
<reference evidence="5" key="1">
    <citation type="submission" date="2015-10" db="EMBL/GenBank/DDBJ databases">
        <authorList>
            <person name="Devillers H."/>
        </authorList>
    </citation>
    <scope>NUCLEOTIDE SEQUENCE [LARGE SCALE GENOMIC DNA]</scope>
</reference>
<dbReference type="EMBL" id="LN890547">
    <property type="protein sequence ID" value="CUS23564.1"/>
    <property type="molecule type" value="Genomic_DNA"/>
</dbReference>
<feature type="compositionally biased region" description="Low complexity" evidence="2">
    <location>
        <begin position="156"/>
        <end position="182"/>
    </location>
</feature>
<dbReference type="GO" id="GO:0090575">
    <property type="term" value="C:RNA polymerase II transcription regulator complex"/>
    <property type="evidence" value="ECO:0007669"/>
    <property type="project" value="TreeGrafter"/>
</dbReference>
<dbReference type="InterPro" id="IPR011598">
    <property type="entry name" value="bHLH_dom"/>
</dbReference>
<organism evidence="4 5">
    <name type="scientific">Lachancea quebecensis</name>
    <dbReference type="NCBI Taxonomy" id="1654605"/>
    <lineage>
        <taxon>Eukaryota</taxon>
        <taxon>Fungi</taxon>
        <taxon>Dikarya</taxon>
        <taxon>Ascomycota</taxon>
        <taxon>Saccharomycotina</taxon>
        <taxon>Saccharomycetes</taxon>
        <taxon>Saccharomycetales</taxon>
        <taxon>Saccharomycetaceae</taxon>
        <taxon>Lachancea</taxon>
    </lineage>
</organism>
<feature type="compositionally biased region" description="Polar residues" evidence="2">
    <location>
        <begin position="183"/>
        <end position="201"/>
    </location>
</feature>
<feature type="compositionally biased region" description="Basic and acidic residues" evidence="2">
    <location>
        <begin position="48"/>
        <end position="68"/>
    </location>
</feature>
<evidence type="ECO:0000313" key="5">
    <source>
        <dbReference type="Proteomes" id="UP000236544"/>
    </source>
</evidence>
<protein>
    <submittedName>
        <fullName evidence="4">LAQU0S10e03290g1_1</fullName>
    </submittedName>
</protein>
<dbReference type="OrthoDB" id="5344169at2759"/>
<sequence length="470" mass="50665">MNEAESFDSKSILDQVDQYLSDQGVRHGEQAGETPFQDLNFHASLHGRGHEHSQHEKHGSRNSQEHGQDFGQGDHGAHLGHGFQLELEVATHSHVRPEMVFSPVISPVVAPQHPTHTPFLRSQASGINGGSGTKPSFSPLSSPAIDAQFPEYPSAKRGSSSSSSRGKKTPLSTPALTATTYSNSSGSKVAKNSPQLSSRRSALNKRKGAATNWDDMFKLPDSSIPPPTVPLFGSAQQQQQQLQQQQQPPPPPQYTSQLHARSLSESADDTVSGSCSSASSVRARASGTPALSSRDPDSVGHNEFNVTPATLMNYPKIILPSNSRNAGTHAQSPVRDQSTHVFTGNSHVIMATDSPVIQAKNPHLPPSSHASNTSIPTRSTPELQPVRKSSKSSLVDSGPDPEEDEQVKKEVHKAAEQGRRNRLNTALAELHALVPAEMKEAVLIPSKATTVEMACSYIRQLIKRVEELQQ</sequence>
<feature type="compositionally biased region" description="Polar residues" evidence="2">
    <location>
        <begin position="368"/>
        <end position="382"/>
    </location>
</feature>
<dbReference type="GO" id="GO:0046983">
    <property type="term" value="F:protein dimerization activity"/>
    <property type="evidence" value="ECO:0007669"/>
    <property type="project" value="InterPro"/>
</dbReference>
<gene>
    <name evidence="4" type="ORF">LAQU0_S10e03290g</name>
</gene>
<keyword evidence="1" id="KW-0238">DNA-binding</keyword>
<evidence type="ECO:0000259" key="3">
    <source>
        <dbReference type="PROSITE" id="PS50888"/>
    </source>
</evidence>
<feature type="region of interest" description="Disordered" evidence="2">
    <location>
        <begin position="358"/>
        <end position="405"/>
    </location>
</feature>
<dbReference type="Gene3D" id="4.10.280.10">
    <property type="entry name" value="Helix-loop-helix DNA-binding domain"/>
    <property type="match status" value="1"/>
</dbReference>
<dbReference type="InterPro" id="IPR036638">
    <property type="entry name" value="HLH_DNA-bd_sf"/>
</dbReference>
<keyword evidence="5" id="KW-1185">Reference proteome</keyword>
<dbReference type="SMART" id="SM00353">
    <property type="entry name" value="HLH"/>
    <property type="match status" value="1"/>
</dbReference>
<feature type="compositionally biased region" description="Low complexity" evidence="2">
    <location>
        <begin position="236"/>
        <end position="246"/>
    </location>
</feature>
<dbReference type="PANTHER" id="PTHR13935:SF106">
    <property type="entry name" value="ACHAETE-SCUTE COMPLEX PROTEIN T5-RELATED"/>
    <property type="match status" value="1"/>
</dbReference>
<dbReference type="PANTHER" id="PTHR13935">
    <property type="entry name" value="ACHAETE-SCUTE TRANSCRIPTION FACTOR-RELATED"/>
    <property type="match status" value="1"/>
</dbReference>
<dbReference type="Proteomes" id="UP000236544">
    <property type="component" value="Unassembled WGS sequence"/>
</dbReference>
<dbReference type="GO" id="GO:0000977">
    <property type="term" value="F:RNA polymerase II transcription regulatory region sequence-specific DNA binding"/>
    <property type="evidence" value="ECO:0007669"/>
    <property type="project" value="TreeGrafter"/>
</dbReference>
<evidence type="ECO:0000313" key="4">
    <source>
        <dbReference type="EMBL" id="CUS23564.1"/>
    </source>
</evidence>
<dbReference type="Pfam" id="PF00010">
    <property type="entry name" value="HLH"/>
    <property type="match status" value="1"/>
</dbReference>
<dbReference type="AlphaFoldDB" id="A0A0N7MLY2"/>
<feature type="compositionally biased region" description="Polar residues" evidence="2">
    <location>
        <begin position="254"/>
        <end position="265"/>
    </location>
</feature>
<feature type="compositionally biased region" description="Low complexity" evidence="2">
    <location>
        <begin position="271"/>
        <end position="287"/>
    </location>
</feature>
<dbReference type="GO" id="GO:0000981">
    <property type="term" value="F:DNA-binding transcription factor activity, RNA polymerase II-specific"/>
    <property type="evidence" value="ECO:0007669"/>
    <property type="project" value="TreeGrafter"/>
</dbReference>
<dbReference type="SUPFAM" id="SSF47459">
    <property type="entry name" value="HLH, helix-loop-helix DNA-binding domain"/>
    <property type="match status" value="1"/>
</dbReference>
<accession>A0A0N7MLY2</accession>
<dbReference type="PROSITE" id="PS50888">
    <property type="entry name" value="BHLH"/>
    <property type="match status" value="1"/>
</dbReference>
<evidence type="ECO:0000256" key="2">
    <source>
        <dbReference type="SAM" id="MobiDB-lite"/>
    </source>
</evidence>